<organism evidence="1 2">
    <name type="scientific">Rhizopus oryzae</name>
    <name type="common">Mucormycosis agent</name>
    <name type="synonym">Rhizopus arrhizus var. delemar</name>
    <dbReference type="NCBI Taxonomy" id="64495"/>
    <lineage>
        <taxon>Eukaryota</taxon>
        <taxon>Fungi</taxon>
        <taxon>Fungi incertae sedis</taxon>
        <taxon>Mucoromycota</taxon>
        <taxon>Mucoromycotina</taxon>
        <taxon>Mucoromycetes</taxon>
        <taxon>Mucorales</taxon>
        <taxon>Mucorineae</taxon>
        <taxon>Rhizopodaceae</taxon>
        <taxon>Rhizopus</taxon>
    </lineage>
</organism>
<dbReference type="InterPro" id="IPR036397">
    <property type="entry name" value="RNaseH_sf"/>
</dbReference>
<keyword evidence="2" id="KW-1185">Reference proteome</keyword>
<accession>A0A9P6WSI1</accession>
<protein>
    <recommendedName>
        <fullName evidence="3">Tc1-like transposase DDE domain-containing protein</fullName>
    </recommendedName>
</protein>
<gene>
    <name evidence="1" type="ORF">G6F64_014950</name>
</gene>
<sequence length="81" mass="9652">MNSELYQEILTTSLKDTMEYYALNWEASVFQHDNDPKHRSKSTTQWMKDSVMVCIDDWPSQSPDPDLIEHVWHHLKLKLSM</sequence>
<evidence type="ECO:0008006" key="3">
    <source>
        <dbReference type="Google" id="ProtNLM"/>
    </source>
</evidence>
<proteinExistence type="predicted"/>
<evidence type="ECO:0000313" key="2">
    <source>
        <dbReference type="Proteomes" id="UP000716291"/>
    </source>
</evidence>
<dbReference type="Gene3D" id="3.30.420.10">
    <property type="entry name" value="Ribonuclease H-like superfamily/Ribonuclease H"/>
    <property type="match status" value="1"/>
</dbReference>
<evidence type="ECO:0000313" key="1">
    <source>
        <dbReference type="EMBL" id="KAG1275192.1"/>
    </source>
</evidence>
<dbReference type="Proteomes" id="UP000716291">
    <property type="component" value="Unassembled WGS sequence"/>
</dbReference>
<name>A0A9P6WSI1_RHIOR</name>
<dbReference type="GO" id="GO:0003676">
    <property type="term" value="F:nucleic acid binding"/>
    <property type="evidence" value="ECO:0007669"/>
    <property type="project" value="InterPro"/>
</dbReference>
<dbReference type="EMBL" id="JAANQT010010383">
    <property type="protein sequence ID" value="KAG1275192.1"/>
    <property type="molecule type" value="Genomic_DNA"/>
</dbReference>
<dbReference type="AlphaFoldDB" id="A0A9P6WSI1"/>
<reference evidence="1" key="1">
    <citation type="journal article" date="2020" name="Microb. Genom.">
        <title>Genetic diversity of clinical and environmental Mucorales isolates obtained from an investigation of mucormycosis cases among solid organ transplant recipients.</title>
        <authorList>
            <person name="Nguyen M.H."/>
            <person name="Kaul D."/>
            <person name="Muto C."/>
            <person name="Cheng S.J."/>
            <person name="Richter R.A."/>
            <person name="Bruno V.M."/>
            <person name="Liu G."/>
            <person name="Beyhan S."/>
            <person name="Sundermann A.J."/>
            <person name="Mounaud S."/>
            <person name="Pasculle A.W."/>
            <person name="Nierman W.C."/>
            <person name="Driscoll E."/>
            <person name="Cumbie R."/>
            <person name="Clancy C.J."/>
            <person name="Dupont C.L."/>
        </authorList>
    </citation>
    <scope>NUCLEOTIDE SEQUENCE</scope>
    <source>
        <strain evidence="1">GL11</strain>
    </source>
</reference>
<comment type="caution">
    <text evidence="1">The sequence shown here is derived from an EMBL/GenBank/DDBJ whole genome shotgun (WGS) entry which is preliminary data.</text>
</comment>